<dbReference type="OrthoDB" id="72053at2759"/>
<name>A0A1E7EU99_9STRA</name>
<feature type="domain" description="Thioredoxin" evidence="6">
    <location>
        <begin position="126"/>
        <end position="260"/>
    </location>
</feature>
<dbReference type="InterPro" id="IPR036249">
    <property type="entry name" value="Thioredoxin-like_sf"/>
</dbReference>
<feature type="transmembrane region" description="Helical" evidence="5">
    <location>
        <begin position="428"/>
        <end position="449"/>
    </location>
</feature>
<dbReference type="Proteomes" id="UP000095751">
    <property type="component" value="Unassembled WGS sequence"/>
</dbReference>
<evidence type="ECO:0000256" key="1">
    <source>
        <dbReference type="ARBA" id="ARBA00004370"/>
    </source>
</evidence>
<evidence type="ECO:0000259" key="6">
    <source>
        <dbReference type="PROSITE" id="PS51352"/>
    </source>
</evidence>
<keyword evidence="2 5" id="KW-0812">Transmembrane</keyword>
<evidence type="ECO:0000256" key="4">
    <source>
        <dbReference type="ARBA" id="ARBA00023136"/>
    </source>
</evidence>
<accession>A0A1E7EU99</accession>
<evidence type="ECO:0000313" key="8">
    <source>
        <dbReference type="Proteomes" id="UP000095751"/>
    </source>
</evidence>
<dbReference type="Pfam" id="PF00085">
    <property type="entry name" value="Thioredoxin"/>
    <property type="match status" value="1"/>
</dbReference>
<dbReference type="InParanoid" id="A0A1E7EU99"/>
<dbReference type="Gene3D" id="3.40.30.10">
    <property type="entry name" value="Glutaredoxin"/>
    <property type="match status" value="1"/>
</dbReference>
<dbReference type="CDD" id="cd02961">
    <property type="entry name" value="PDI_a_family"/>
    <property type="match status" value="1"/>
</dbReference>
<dbReference type="Pfam" id="PF07970">
    <property type="entry name" value="COPIIcoated_ERV"/>
    <property type="match status" value="1"/>
</dbReference>
<comment type="subcellular location">
    <subcellularLocation>
        <location evidence="1">Membrane</location>
    </subcellularLocation>
</comment>
<evidence type="ECO:0000256" key="3">
    <source>
        <dbReference type="ARBA" id="ARBA00022989"/>
    </source>
</evidence>
<dbReference type="SUPFAM" id="SSF52833">
    <property type="entry name" value="Thioredoxin-like"/>
    <property type="match status" value="1"/>
</dbReference>
<dbReference type="PANTHER" id="PTHR10984:SF37">
    <property type="entry name" value="PROTEIN DISULFIDE-ISOMERASE 5-3"/>
    <property type="match status" value="1"/>
</dbReference>
<feature type="non-terminal residue" evidence="7">
    <location>
        <position position="453"/>
    </location>
</feature>
<dbReference type="Pfam" id="PF13850">
    <property type="entry name" value="ERGIC_N"/>
    <property type="match status" value="1"/>
</dbReference>
<dbReference type="EMBL" id="KV784375">
    <property type="protein sequence ID" value="OEU09436.1"/>
    <property type="molecule type" value="Genomic_DNA"/>
</dbReference>
<dbReference type="GO" id="GO:0030134">
    <property type="term" value="C:COPII-coated ER to Golgi transport vesicle"/>
    <property type="evidence" value="ECO:0007669"/>
    <property type="project" value="TreeGrafter"/>
</dbReference>
<dbReference type="PROSITE" id="PS51352">
    <property type="entry name" value="THIOREDOXIN_2"/>
    <property type="match status" value="1"/>
</dbReference>
<proteinExistence type="predicted"/>
<dbReference type="KEGG" id="fcy:FRACYDRAFT_147703"/>
<sequence length="453" mass="51717">SKLDMYRKVPVDLVEGSKQGSIISWLAIFVMTYLFYKETINFLTTKLSSELTLDQRQNPFENDFIKATFNITMMDLKCDYIQVDVVSVLGNNQNVTKFVKKIPLDGNGVLNNMAARNMHQKDVEDVVLHDAAVSKTIEHLHESGEEAIWLDTKTFQYAVKENDLLFVDFFASWQVFSRYMFHKGADEYGEQELKEAEKLDVPVVIAKVDCVEQGSLCQAHNIRAYPTLRLFVNGEPFGGGEYQGRRTVLDMVHAIEKHLDLEMPLEEKHWIEAFERTRKHYQDISWDPNEHPGCQLSGSLLLNRVPGNFYIQAHSPAHDLAPAMTNCSHEIHFLSFVPANRDDKKNSAPLPPNFLQTTTPMNGNVYITHALHQAYHHYIKLISTNGNSFQVLQSSQLASYQEENTPEAKFLIDLSPIAVKYERISRPWYDYVTSLMAIIGGTFTVVGFLEPVM</sequence>
<dbReference type="GO" id="GO:0016020">
    <property type="term" value="C:membrane"/>
    <property type="evidence" value="ECO:0007669"/>
    <property type="project" value="UniProtKB-SubCell"/>
</dbReference>
<keyword evidence="4 5" id="KW-0472">Membrane</keyword>
<evidence type="ECO:0000256" key="2">
    <source>
        <dbReference type="ARBA" id="ARBA00022692"/>
    </source>
</evidence>
<protein>
    <recommendedName>
        <fullName evidence="6">Thioredoxin domain-containing protein</fullName>
    </recommendedName>
</protein>
<dbReference type="AlphaFoldDB" id="A0A1E7EU99"/>
<feature type="non-terminal residue" evidence="7">
    <location>
        <position position="1"/>
    </location>
</feature>
<dbReference type="InterPro" id="IPR039542">
    <property type="entry name" value="Erv_N"/>
</dbReference>
<dbReference type="PANTHER" id="PTHR10984">
    <property type="entry name" value="ENDOPLASMIC RETICULUM-GOLGI INTERMEDIATE COMPARTMENT PROTEIN"/>
    <property type="match status" value="1"/>
</dbReference>
<keyword evidence="8" id="KW-1185">Reference proteome</keyword>
<organism evidence="7 8">
    <name type="scientific">Fragilariopsis cylindrus CCMP1102</name>
    <dbReference type="NCBI Taxonomy" id="635003"/>
    <lineage>
        <taxon>Eukaryota</taxon>
        <taxon>Sar</taxon>
        <taxon>Stramenopiles</taxon>
        <taxon>Ochrophyta</taxon>
        <taxon>Bacillariophyta</taxon>
        <taxon>Bacillariophyceae</taxon>
        <taxon>Bacillariophycidae</taxon>
        <taxon>Bacillariales</taxon>
        <taxon>Bacillariaceae</taxon>
        <taxon>Fragilariopsis</taxon>
    </lineage>
</organism>
<keyword evidence="3 5" id="KW-1133">Transmembrane helix</keyword>
<reference evidence="7 8" key="1">
    <citation type="submission" date="2016-09" db="EMBL/GenBank/DDBJ databases">
        <title>Extensive genetic diversity and differential bi-allelic expression allows diatom success in the polar Southern Ocean.</title>
        <authorList>
            <consortium name="DOE Joint Genome Institute"/>
            <person name="Mock T."/>
            <person name="Otillar R.P."/>
            <person name="Strauss J."/>
            <person name="Dupont C."/>
            <person name="Frickenhaus S."/>
            <person name="Maumus F."/>
            <person name="Mcmullan M."/>
            <person name="Sanges R."/>
            <person name="Schmutz J."/>
            <person name="Toseland A."/>
            <person name="Valas R."/>
            <person name="Veluchamy A."/>
            <person name="Ward B.J."/>
            <person name="Allen A."/>
            <person name="Barry K."/>
            <person name="Falciatore A."/>
            <person name="Ferrante M."/>
            <person name="Fortunato A.E."/>
            <person name="Gloeckner G."/>
            <person name="Gruber A."/>
            <person name="Hipkin R."/>
            <person name="Janech M."/>
            <person name="Kroth P."/>
            <person name="Leese F."/>
            <person name="Lindquist E."/>
            <person name="Lyon B.R."/>
            <person name="Martin J."/>
            <person name="Mayer C."/>
            <person name="Parker M."/>
            <person name="Quesneville H."/>
            <person name="Raymond J."/>
            <person name="Uhlig C."/>
            <person name="Valentin K.U."/>
            <person name="Worden A.Z."/>
            <person name="Armbrust E.V."/>
            <person name="Bowler C."/>
            <person name="Green B."/>
            <person name="Moulton V."/>
            <person name="Van Oosterhout C."/>
            <person name="Grigoriev I."/>
        </authorList>
    </citation>
    <scope>NUCLEOTIDE SEQUENCE [LARGE SCALE GENOMIC DNA]</scope>
    <source>
        <strain evidence="7 8">CCMP1102</strain>
    </source>
</reference>
<dbReference type="GO" id="GO:0005783">
    <property type="term" value="C:endoplasmic reticulum"/>
    <property type="evidence" value="ECO:0007669"/>
    <property type="project" value="TreeGrafter"/>
</dbReference>
<evidence type="ECO:0000313" key="7">
    <source>
        <dbReference type="EMBL" id="OEU09436.1"/>
    </source>
</evidence>
<evidence type="ECO:0000256" key="5">
    <source>
        <dbReference type="SAM" id="Phobius"/>
    </source>
</evidence>
<gene>
    <name evidence="7" type="ORF">FRACYDRAFT_147703</name>
</gene>
<dbReference type="InterPro" id="IPR045888">
    <property type="entry name" value="Erv"/>
</dbReference>
<dbReference type="InterPro" id="IPR013766">
    <property type="entry name" value="Thioredoxin_domain"/>
</dbReference>
<dbReference type="InterPro" id="IPR012936">
    <property type="entry name" value="Erv_C"/>
</dbReference>